<dbReference type="NCBIfam" id="TIGR00278">
    <property type="entry name" value="membrane protein insertion efficiency factor YidD"/>
    <property type="match status" value="1"/>
</dbReference>
<protein>
    <recommendedName>
        <fullName evidence="1">Putative membrane protein insertion efficiency factor</fullName>
    </recommendedName>
</protein>
<dbReference type="HAMAP" id="MF_00386">
    <property type="entry name" value="UPF0161_YidD"/>
    <property type="match status" value="1"/>
</dbReference>
<gene>
    <name evidence="2" type="ORF">DHM44_09260</name>
</gene>
<sequence>MNLKKIFITSVKKLLLNSISLYQLLLSPFLGRNCRFYPTCSAYTKEAIVKKGIFKGVILSLWRILRCHPYSKGGFDPVK</sequence>
<dbReference type="SMART" id="SM01234">
    <property type="entry name" value="Haemolytic"/>
    <property type="match status" value="1"/>
</dbReference>
<dbReference type="Pfam" id="PF01809">
    <property type="entry name" value="YidD"/>
    <property type="match status" value="1"/>
</dbReference>
<comment type="subcellular location">
    <subcellularLocation>
        <location evidence="1">Cell membrane</location>
        <topology evidence="1">Peripheral membrane protein</topology>
        <orientation evidence="1">Cytoplasmic side</orientation>
    </subcellularLocation>
</comment>
<evidence type="ECO:0000313" key="2">
    <source>
        <dbReference type="EMBL" id="HCW93856.1"/>
    </source>
</evidence>
<dbReference type="AlphaFoldDB" id="A0A3D5QDD7"/>
<dbReference type="PANTHER" id="PTHR33383">
    <property type="entry name" value="MEMBRANE PROTEIN INSERTION EFFICIENCY FACTOR-RELATED"/>
    <property type="match status" value="1"/>
</dbReference>
<proteinExistence type="inferred from homology"/>
<dbReference type="GO" id="GO:0005886">
    <property type="term" value="C:plasma membrane"/>
    <property type="evidence" value="ECO:0007669"/>
    <property type="project" value="UniProtKB-SubCell"/>
</dbReference>
<evidence type="ECO:0000313" key="3">
    <source>
        <dbReference type="Proteomes" id="UP000262325"/>
    </source>
</evidence>
<dbReference type="InterPro" id="IPR002696">
    <property type="entry name" value="Membr_insert_effic_factor_YidD"/>
</dbReference>
<comment type="function">
    <text evidence="1">Could be involved in insertion of integral membrane proteins into the membrane.</text>
</comment>
<reference evidence="2 3" key="1">
    <citation type="journal article" date="2018" name="Nat. Biotechnol.">
        <title>A standardized bacterial taxonomy based on genome phylogeny substantially revises the tree of life.</title>
        <authorList>
            <person name="Parks D.H."/>
            <person name="Chuvochina M."/>
            <person name="Waite D.W."/>
            <person name="Rinke C."/>
            <person name="Skarshewski A."/>
            <person name="Chaumeil P.A."/>
            <person name="Hugenholtz P."/>
        </authorList>
    </citation>
    <scope>NUCLEOTIDE SEQUENCE [LARGE SCALE GENOMIC DNA]</scope>
    <source>
        <strain evidence="2">UBA8672</strain>
    </source>
</reference>
<dbReference type="PANTHER" id="PTHR33383:SF1">
    <property type="entry name" value="MEMBRANE PROTEIN INSERTION EFFICIENCY FACTOR-RELATED"/>
    <property type="match status" value="1"/>
</dbReference>
<keyword evidence="1" id="KW-1003">Cell membrane</keyword>
<accession>A0A3D5QDD7</accession>
<dbReference type="Proteomes" id="UP000262325">
    <property type="component" value="Unassembled WGS sequence"/>
</dbReference>
<dbReference type="RefSeq" id="WP_273265214.1">
    <property type="nucleotide sequence ID" value="NZ_JAAZVV010000015.1"/>
</dbReference>
<name>A0A3D5QDD7_FLESI</name>
<keyword evidence="1" id="KW-0472">Membrane</keyword>
<comment type="similarity">
    <text evidence="1">Belongs to the UPF0161 family.</text>
</comment>
<evidence type="ECO:0000256" key="1">
    <source>
        <dbReference type="HAMAP-Rule" id="MF_00386"/>
    </source>
</evidence>
<organism evidence="2 3">
    <name type="scientific">Flexistipes sinusarabici</name>
    <dbReference type="NCBI Taxonomy" id="2352"/>
    <lineage>
        <taxon>Bacteria</taxon>
        <taxon>Pseudomonadati</taxon>
        <taxon>Deferribacterota</taxon>
        <taxon>Deferribacteres</taxon>
        <taxon>Deferribacterales</taxon>
        <taxon>Flexistipitaceae</taxon>
        <taxon>Flexistipes</taxon>
    </lineage>
</organism>
<dbReference type="EMBL" id="DPPF01000194">
    <property type="protein sequence ID" value="HCW93856.1"/>
    <property type="molecule type" value="Genomic_DNA"/>
</dbReference>
<comment type="caution">
    <text evidence="2">The sequence shown here is derived from an EMBL/GenBank/DDBJ whole genome shotgun (WGS) entry which is preliminary data.</text>
</comment>